<organism evidence="2 3">
    <name type="scientific">Apodospora peruviana</name>
    <dbReference type="NCBI Taxonomy" id="516989"/>
    <lineage>
        <taxon>Eukaryota</taxon>
        <taxon>Fungi</taxon>
        <taxon>Dikarya</taxon>
        <taxon>Ascomycota</taxon>
        <taxon>Pezizomycotina</taxon>
        <taxon>Sordariomycetes</taxon>
        <taxon>Sordariomycetidae</taxon>
        <taxon>Sordariales</taxon>
        <taxon>Lasiosphaeriaceae</taxon>
        <taxon>Apodospora</taxon>
    </lineage>
</organism>
<dbReference type="EMBL" id="JAUEDM010000003">
    <property type="protein sequence ID" value="KAK3322376.1"/>
    <property type="molecule type" value="Genomic_DNA"/>
</dbReference>
<evidence type="ECO:0000313" key="2">
    <source>
        <dbReference type="EMBL" id="KAK3322376.1"/>
    </source>
</evidence>
<protein>
    <submittedName>
        <fullName evidence="2">Uncharacterized protein</fullName>
    </submittedName>
</protein>
<dbReference type="Proteomes" id="UP001283341">
    <property type="component" value="Unassembled WGS sequence"/>
</dbReference>
<proteinExistence type="predicted"/>
<accession>A0AAE0ICA9</accession>
<reference evidence="2" key="1">
    <citation type="journal article" date="2023" name="Mol. Phylogenet. Evol.">
        <title>Genome-scale phylogeny and comparative genomics of the fungal order Sordariales.</title>
        <authorList>
            <person name="Hensen N."/>
            <person name="Bonometti L."/>
            <person name="Westerberg I."/>
            <person name="Brannstrom I.O."/>
            <person name="Guillou S."/>
            <person name="Cros-Aarteil S."/>
            <person name="Calhoun S."/>
            <person name="Haridas S."/>
            <person name="Kuo A."/>
            <person name="Mondo S."/>
            <person name="Pangilinan J."/>
            <person name="Riley R."/>
            <person name="LaButti K."/>
            <person name="Andreopoulos B."/>
            <person name="Lipzen A."/>
            <person name="Chen C."/>
            <person name="Yan M."/>
            <person name="Daum C."/>
            <person name="Ng V."/>
            <person name="Clum A."/>
            <person name="Steindorff A."/>
            <person name="Ohm R.A."/>
            <person name="Martin F."/>
            <person name="Silar P."/>
            <person name="Natvig D.O."/>
            <person name="Lalanne C."/>
            <person name="Gautier V."/>
            <person name="Ament-Velasquez S.L."/>
            <person name="Kruys A."/>
            <person name="Hutchinson M.I."/>
            <person name="Powell A.J."/>
            <person name="Barry K."/>
            <person name="Miller A.N."/>
            <person name="Grigoriev I.V."/>
            <person name="Debuchy R."/>
            <person name="Gladieux P."/>
            <person name="Hiltunen Thoren M."/>
            <person name="Johannesson H."/>
        </authorList>
    </citation>
    <scope>NUCLEOTIDE SEQUENCE</scope>
    <source>
        <strain evidence="2">CBS 118394</strain>
    </source>
</reference>
<keyword evidence="3" id="KW-1185">Reference proteome</keyword>
<reference evidence="2" key="2">
    <citation type="submission" date="2023-06" db="EMBL/GenBank/DDBJ databases">
        <authorList>
            <consortium name="Lawrence Berkeley National Laboratory"/>
            <person name="Haridas S."/>
            <person name="Hensen N."/>
            <person name="Bonometti L."/>
            <person name="Westerberg I."/>
            <person name="Brannstrom I.O."/>
            <person name="Guillou S."/>
            <person name="Cros-Aarteil S."/>
            <person name="Calhoun S."/>
            <person name="Kuo A."/>
            <person name="Mondo S."/>
            <person name="Pangilinan J."/>
            <person name="Riley R."/>
            <person name="Labutti K."/>
            <person name="Andreopoulos B."/>
            <person name="Lipzen A."/>
            <person name="Chen C."/>
            <person name="Yanf M."/>
            <person name="Daum C."/>
            <person name="Ng V."/>
            <person name="Clum A."/>
            <person name="Steindorff A."/>
            <person name="Ohm R."/>
            <person name="Martin F."/>
            <person name="Silar P."/>
            <person name="Natvig D."/>
            <person name="Lalanne C."/>
            <person name="Gautier V."/>
            <person name="Ament-Velasquez S.L."/>
            <person name="Kruys A."/>
            <person name="Hutchinson M.I."/>
            <person name="Powell A.J."/>
            <person name="Barry K."/>
            <person name="Miller A.N."/>
            <person name="Grigoriev I.V."/>
            <person name="Debuchy R."/>
            <person name="Gladieux P."/>
            <person name="Thoren M.H."/>
            <person name="Johannesson H."/>
        </authorList>
    </citation>
    <scope>NUCLEOTIDE SEQUENCE</scope>
    <source>
        <strain evidence="2">CBS 118394</strain>
    </source>
</reference>
<gene>
    <name evidence="2" type="ORF">B0H66DRAFT_619921</name>
</gene>
<evidence type="ECO:0000256" key="1">
    <source>
        <dbReference type="SAM" id="MobiDB-lite"/>
    </source>
</evidence>
<comment type="caution">
    <text evidence="2">The sequence shown here is derived from an EMBL/GenBank/DDBJ whole genome shotgun (WGS) entry which is preliminary data.</text>
</comment>
<sequence>MLVQLGAWSTDRDNSQVEECGMVLVPGSSEDSERNQGKWEEVKRGQDCQCTHTHRARTPELSVLRGEEGTEHCKYICKVPQHKVYMAGAVRDTFPGAGTDCQAQSQSLISPILPFHVRWRLGKSKIVSFCDGTSTEELIFADYSVAAPVSYSEREKDAPPCYHLFIIHTVTPWLENRTREKSNAKRQHLIAQDRKMQLQRQSKSKMRQNGAARYNALLMDNGRRMVPNVGVVCESQLVEVLSRRPLAGLSPRYRLRQPLAPDSPNRDRYCSAPEETRSSEERLLNTETRPVNNALASSAGGSGRLSRRLPVRYYNKNHASIQDEHFTWQTNRGTGVNEERLKQAAHEILISHGPKLVAQRLAVNRIRVMSLFYPDFKSISGRPQANLSLSR</sequence>
<feature type="region of interest" description="Disordered" evidence="1">
    <location>
        <begin position="257"/>
        <end position="282"/>
    </location>
</feature>
<dbReference type="AlphaFoldDB" id="A0AAE0ICA9"/>
<name>A0AAE0ICA9_9PEZI</name>
<feature type="compositionally biased region" description="Basic and acidic residues" evidence="1">
    <location>
        <begin position="264"/>
        <end position="282"/>
    </location>
</feature>
<evidence type="ECO:0000313" key="3">
    <source>
        <dbReference type="Proteomes" id="UP001283341"/>
    </source>
</evidence>